<name>A0A5C6SLL6_FUSOC</name>
<gene>
    <name evidence="2" type="ORF">FocTR4_00013611</name>
</gene>
<dbReference type="EMBL" id="VMNF01000011">
    <property type="protein sequence ID" value="TXB99584.1"/>
    <property type="molecule type" value="Genomic_DNA"/>
</dbReference>
<dbReference type="Proteomes" id="UP000321331">
    <property type="component" value="Unassembled WGS sequence"/>
</dbReference>
<proteinExistence type="predicted"/>
<protein>
    <recommendedName>
        <fullName evidence="1">Linalool dehydratase/isomerase domain-containing protein</fullName>
    </recommendedName>
</protein>
<evidence type="ECO:0000313" key="2">
    <source>
        <dbReference type="EMBL" id="TXB99584.1"/>
    </source>
</evidence>
<dbReference type="InterPro" id="IPR041411">
    <property type="entry name" value="Ldi"/>
</dbReference>
<organism evidence="2 3">
    <name type="scientific">Fusarium oxysporum f. sp. cubense</name>
    <dbReference type="NCBI Taxonomy" id="61366"/>
    <lineage>
        <taxon>Eukaryota</taxon>
        <taxon>Fungi</taxon>
        <taxon>Dikarya</taxon>
        <taxon>Ascomycota</taxon>
        <taxon>Pezizomycotina</taxon>
        <taxon>Sordariomycetes</taxon>
        <taxon>Hypocreomycetidae</taxon>
        <taxon>Hypocreales</taxon>
        <taxon>Nectriaceae</taxon>
        <taxon>Fusarium</taxon>
        <taxon>Fusarium oxysporum species complex</taxon>
    </lineage>
</organism>
<dbReference type="AlphaFoldDB" id="A0A5C6SLL6"/>
<reference evidence="2 3" key="1">
    <citation type="submission" date="2019-07" db="EMBL/GenBank/DDBJ databases">
        <title>The First High-Quality Draft Genome Sequence of the Causal Agent of the Current Panama Disease Epidemic.</title>
        <authorList>
            <person name="Warmington R.J."/>
            <person name="Kay W."/>
            <person name="Jeffries A."/>
            <person name="Bebber D."/>
            <person name="Moore K."/>
            <person name="Studholme D.J."/>
        </authorList>
    </citation>
    <scope>NUCLEOTIDE SEQUENCE [LARGE SCALE GENOMIC DNA]</scope>
    <source>
        <strain evidence="2 3">TR4</strain>
    </source>
</reference>
<evidence type="ECO:0000259" key="1">
    <source>
        <dbReference type="Pfam" id="PF18566"/>
    </source>
</evidence>
<comment type="caution">
    <text evidence="2">The sequence shown here is derived from an EMBL/GenBank/DDBJ whole genome shotgun (WGS) entry which is preliminary data.</text>
</comment>
<sequence>MGHFWDHAAKMYGGKGEVVVRDLKGADKMDSGNYRAGEGPLRAFIAAIAAEFGDKKIYKEALDQLDNIYFLIKATKIGSLYNNGLLAIT</sequence>
<evidence type="ECO:0000313" key="3">
    <source>
        <dbReference type="Proteomes" id="UP000321331"/>
    </source>
</evidence>
<feature type="domain" description="Linalool dehydratase/isomerase" evidence="1">
    <location>
        <begin position="13"/>
        <end position="67"/>
    </location>
</feature>
<accession>A0A5C6SLL6</accession>
<dbReference type="Pfam" id="PF18566">
    <property type="entry name" value="Ldi"/>
    <property type="match status" value="1"/>
</dbReference>